<protein>
    <submittedName>
        <fullName evidence="1">Uncharacterized protein</fullName>
    </submittedName>
</protein>
<name>A0A922I8F5_DERFA</name>
<evidence type="ECO:0000313" key="1">
    <source>
        <dbReference type="EMBL" id="KAH9522570.1"/>
    </source>
</evidence>
<organism evidence="1 2">
    <name type="scientific">Dermatophagoides farinae</name>
    <name type="common">American house dust mite</name>
    <dbReference type="NCBI Taxonomy" id="6954"/>
    <lineage>
        <taxon>Eukaryota</taxon>
        <taxon>Metazoa</taxon>
        <taxon>Ecdysozoa</taxon>
        <taxon>Arthropoda</taxon>
        <taxon>Chelicerata</taxon>
        <taxon>Arachnida</taxon>
        <taxon>Acari</taxon>
        <taxon>Acariformes</taxon>
        <taxon>Sarcoptiformes</taxon>
        <taxon>Astigmata</taxon>
        <taxon>Psoroptidia</taxon>
        <taxon>Analgoidea</taxon>
        <taxon>Pyroglyphidae</taxon>
        <taxon>Dermatophagoidinae</taxon>
        <taxon>Dermatophagoides</taxon>
    </lineage>
</organism>
<accession>A0A922I8F5</accession>
<evidence type="ECO:0000313" key="2">
    <source>
        <dbReference type="Proteomes" id="UP000790347"/>
    </source>
</evidence>
<keyword evidence="2" id="KW-1185">Reference proteome</keyword>
<dbReference type="EMBL" id="ASGP02000002">
    <property type="protein sequence ID" value="KAH9522570.1"/>
    <property type="molecule type" value="Genomic_DNA"/>
</dbReference>
<comment type="caution">
    <text evidence="1">The sequence shown here is derived from an EMBL/GenBank/DDBJ whole genome shotgun (WGS) entry which is preliminary data.</text>
</comment>
<reference evidence="1" key="2">
    <citation type="journal article" date="2022" name="Res Sq">
        <title>Comparative Genomics Reveals Insights into the Divergent Evolution of Astigmatic Mites and Household Pest Adaptations.</title>
        <authorList>
            <person name="Xiong Q."/>
            <person name="Wan A.T.-Y."/>
            <person name="Liu X.-Y."/>
            <person name="Fung C.S.-H."/>
            <person name="Xiao X."/>
            <person name="Malainual N."/>
            <person name="Hou J."/>
            <person name="Wang L."/>
            <person name="Wang M."/>
            <person name="Yang K."/>
            <person name="Cui Y."/>
            <person name="Leung E."/>
            <person name="Nong W."/>
            <person name="Shin S.-K."/>
            <person name="Au S."/>
            <person name="Jeong K.Y."/>
            <person name="Chew F.T."/>
            <person name="Hui J."/>
            <person name="Leung T.F."/>
            <person name="Tungtrongchitr A."/>
            <person name="Zhong N."/>
            <person name="Liu Z."/>
            <person name="Tsui S."/>
        </authorList>
    </citation>
    <scope>NUCLEOTIDE SEQUENCE</scope>
    <source>
        <strain evidence="1">Derf</strain>
        <tissue evidence="1">Whole organism</tissue>
    </source>
</reference>
<reference evidence="1" key="1">
    <citation type="submission" date="2013-05" db="EMBL/GenBank/DDBJ databases">
        <authorList>
            <person name="Yim A.K.Y."/>
            <person name="Chan T.F."/>
            <person name="Ji K.M."/>
            <person name="Liu X.Y."/>
            <person name="Zhou J.W."/>
            <person name="Li R.Q."/>
            <person name="Yang K.Y."/>
            <person name="Li J."/>
            <person name="Li M."/>
            <person name="Law P.T.W."/>
            <person name="Wu Y.L."/>
            <person name="Cai Z.L."/>
            <person name="Qin H."/>
            <person name="Bao Y."/>
            <person name="Leung R.K.K."/>
            <person name="Ng P.K.S."/>
            <person name="Zou J."/>
            <person name="Zhong X.J."/>
            <person name="Ran P.X."/>
            <person name="Zhong N.S."/>
            <person name="Liu Z.G."/>
            <person name="Tsui S.K.W."/>
        </authorList>
    </citation>
    <scope>NUCLEOTIDE SEQUENCE</scope>
    <source>
        <strain evidence="1">Derf</strain>
        <tissue evidence="1">Whole organism</tissue>
    </source>
</reference>
<dbReference type="AlphaFoldDB" id="A0A922I8F5"/>
<gene>
    <name evidence="1" type="ORF">DERF_006134</name>
</gene>
<proteinExistence type="predicted"/>
<sequence length="94" mass="11019">MVIILHLPSKRIDSYQLTTTMTTKILPQINLIKLKKIDVIFKRCYQVNPRKRQEKMKNDPNCATLLRTILLFRLFIIVDDDATGLEFIISLDND</sequence>
<dbReference type="Proteomes" id="UP000790347">
    <property type="component" value="Unassembled WGS sequence"/>
</dbReference>